<evidence type="ECO:0000313" key="2">
    <source>
        <dbReference type="EMBL" id="KFB76271.1"/>
    </source>
</evidence>
<name>A0A080M5I4_9PROT</name>
<reference evidence="2" key="1">
    <citation type="submission" date="2014-02" db="EMBL/GenBank/DDBJ databases">
        <title>Expanding our view of genomic diversity in Candidatus Accumulibacter clades.</title>
        <authorList>
            <person name="Skennerton C.T."/>
            <person name="Barr J.J."/>
            <person name="Slater F.R."/>
            <person name="Bond P.L."/>
            <person name="Tyson G.W."/>
        </authorList>
    </citation>
    <scope>NUCLEOTIDE SEQUENCE [LARGE SCALE GENOMIC DNA]</scope>
</reference>
<comment type="caution">
    <text evidence="2">The sequence shown here is derived from an EMBL/GenBank/DDBJ whole genome shotgun (WGS) entry which is preliminary data.</text>
</comment>
<accession>A0A080M5I4</accession>
<dbReference type="Proteomes" id="UP000021315">
    <property type="component" value="Unassembled WGS sequence"/>
</dbReference>
<dbReference type="STRING" id="1453999.AW06_002693"/>
<organism evidence="2 3">
    <name type="scientific">Candidatus Accumulibacter cognatus</name>
    <dbReference type="NCBI Taxonomy" id="2954383"/>
    <lineage>
        <taxon>Bacteria</taxon>
        <taxon>Pseudomonadati</taxon>
        <taxon>Pseudomonadota</taxon>
        <taxon>Betaproteobacteria</taxon>
        <taxon>Candidatus Accumulibacter</taxon>
    </lineage>
</organism>
<gene>
    <name evidence="2" type="ORF">AW06_002693</name>
</gene>
<evidence type="ECO:0000256" key="1">
    <source>
        <dbReference type="SAM" id="MobiDB-lite"/>
    </source>
</evidence>
<dbReference type="EMBL" id="JDST02000059">
    <property type="protein sequence ID" value="KFB76271.1"/>
    <property type="molecule type" value="Genomic_DNA"/>
</dbReference>
<evidence type="ECO:0000313" key="3">
    <source>
        <dbReference type="Proteomes" id="UP000021315"/>
    </source>
</evidence>
<protein>
    <submittedName>
        <fullName evidence="2">Uncharacterized protein</fullName>
    </submittedName>
</protein>
<keyword evidence="3" id="KW-1185">Reference proteome</keyword>
<proteinExistence type="predicted"/>
<sequence>MSGRFAASNSFASRPLRASPTIAGPGHKRLLQAQDGAEQETNMPTVNGRFGHHLGCVCDQPDKPRSG</sequence>
<dbReference type="AlphaFoldDB" id="A0A080M5I4"/>
<feature type="region of interest" description="Disordered" evidence="1">
    <location>
        <begin position="1"/>
        <end position="26"/>
    </location>
</feature>